<dbReference type="RefSeq" id="WP_144845420.1">
    <property type="nucleotide sequence ID" value="NZ_VNJI01000008.1"/>
</dbReference>
<dbReference type="SUPFAM" id="SSF56796">
    <property type="entry name" value="Dehydroquinate synthase-like"/>
    <property type="match status" value="1"/>
</dbReference>
<dbReference type="EMBL" id="VNJI01000008">
    <property type="protein sequence ID" value="TVY10383.1"/>
    <property type="molecule type" value="Genomic_DNA"/>
</dbReference>
<keyword evidence="5" id="KW-0560">Oxidoreductase</keyword>
<evidence type="ECO:0000313" key="11">
    <source>
        <dbReference type="Proteomes" id="UP000317036"/>
    </source>
</evidence>
<protein>
    <submittedName>
        <fullName evidence="10">sn-glycerol-1-phosphate dehydrogenase</fullName>
    </submittedName>
</protein>
<keyword evidence="8" id="KW-0594">Phospholipid biosynthesis</keyword>
<keyword evidence="2" id="KW-0444">Lipid biosynthesis</keyword>
<organism evidence="10 11">
    <name type="scientific">Paenibacillus cremeus</name>
    <dbReference type="NCBI Taxonomy" id="2163881"/>
    <lineage>
        <taxon>Bacteria</taxon>
        <taxon>Bacillati</taxon>
        <taxon>Bacillota</taxon>
        <taxon>Bacilli</taxon>
        <taxon>Bacillales</taxon>
        <taxon>Paenibacillaceae</taxon>
        <taxon>Paenibacillus</taxon>
    </lineage>
</organism>
<dbReference type="Gene3D" id="1.20.1090.10">
    <property type="entry name" value="Dehydroquinate synthase-like - alpha domain"/>
    <property type="match status" value="1"/>
</dbReference>
<keyword evidence="11" id="KW-1185">Reference proteome</keyword>
<dbReference type="PANTHER" id="PTHR43616">
    <property type="entry name" value="GLYCEROL DEHYDROGENASE"/>
    <property type="match status" value="1"/>
</dbReference>
<evidence type="ECO:0000256" key="2">
    <source>
        <dbReference type="ARBA" id="ARBA00022516"/>
    </source>
</evidence>
<evidence type="ECO:0000313" key="10">
    <source>
        <dbReference type="EMBL" id="TVY10383.1"/>
    </source>
</evidence>
<keyword evidence="9" id="KW-1208">Phospholipid metabolism</keyword>
<keyword evidence="6" id="KW-0520">NAD</keyword>
<gene>
    <name evidence="10" type="ORF">FPZ49_08265</name>
</gene>
<evidence type="ECO:0000256" key="5">
    <source>
        <dbReference type="ARBA" id="ARBA00023002"/>
    </source>
</evidence>
<keyword evidence="3" id="KW-0479">Metal-binding</keyword>
<sequence length="448" mass="48143">MEHQWEQADQLEPWLGRSFVCDSCGREHRVPLRRVVLERGALAALPMYAQERGLRDLLLVCDRRTVEAAGQALLKLCAEAQLPAQLCVLDDDEHGELAASERAIVQLLLHVSPATQALVAVGAGTLHDIVRFAAHRTGRVFLSVPTAPSVDGFASTGAPLILGGFKQTIPACAPDAIFGDLEVLALAPRPMIAAGFGDMLGKYTSLADWQLGQLLLDEPVCELAAEITRQGLELCIRHIDDIASGTEGGVSKLMEGLLLSGISMLLVGHSRPASGAEHHLSHYWEMQFLQAGRQALLHGAKVGVAAVHMAALYREAAALDAPAVQAAVQQRLASPAWLAPDGEAAAIRAGYGAIASQVLAENADALAPASRAAQLRQLAERLSQRWGDVAAVCRRMPAPEQLAAWLQRVGGATAPEQLGIEPELVEGSLRYAKYVRNRYTILRLREWL</sequence>
<evidence type="ECO:0000256" key="6">
    <source>
        <dbReference type="ARBA" id="ARBA00023027"/>
    </source>
</evidence>
<dbReference type="Gene3D" id="3.40.50.1970">
    <property type="match status" value="1"/>
</dbReference>
<dbReference type="Pfam" id="PF13685">
    <property type="entry name" value="Fe-ADH_2"/>
    <property type="match status" value="1"/>
</dbReference>
<dbReference type="CDD" id="cd08175">
    <property type="entry name" value="G1PDH"/>
    <property type="match status" value="1"/>
</dbReference>
<dbReference type="InterPro" id="IPR032837">
    <property type="entry name" value="G1PDH"/>
</dbReference>
<dbReference type="OrthoDB" id="9763580at2"/>
<dbReference type="PANTHER" id="PTHR43616:SF5">
    <property type="entry name" value="GLYCEROL DEHYDROGENASE 1"/>
    <property type="match status" value="1"/>
</dbReference>
<dbReference type="GO" id="GO:0046872">
    <property type="term" value="F:metal ion binding"/>
    <property type="evidence" value="ECO:0007669"/>
    <property type="project" value="UniProtKB-KW"/>
</dbReference>
<keyword evidence="1" id="KW-0963">Cytoplasm</keyword>
<dbReference type="GO" id="GO:0008654">
    <property type="term" value="P:phospholipid biosynthetic process"/>
    <property type="evidence" value="ECO:0007669"/>
    <property type="project" value="UniProtKB-KW"/>
</dbReference>
<dbReference type="InterPro" id="IPR016205">
    <property type="entry name" value="Glycerol_DH"/>
</dbReference>
<evidence type="ECO:0000256" key="7">
    <source>
        <dbReference type="ARBA" id="ARBA00023098"/>
    </source>
</evidence>
<reference evidence="10 11" key="1">
    <citation type="submission" date="2019-07" db="EMBL/GenBank/DDBJ databases">
        <authorList>
            <person name="Kim J."/>
        </authorList>
    </citation>
    <scope>NUCLEOTIDE SEQUENCE [LARGE SCALE GENOMIC DNA]</scope>
    <source>
        <strain evidence="10 11">JC52</strain>
    </source>
</reference>
<keyword evidence="7" id="KW-0443">Lipid metabolism</keyword>
<evidence type="ECO:0000256" key="1">
    <source>
        <dbReference type="ARBA" id="ARBA00022490"/>
    </source>
</evidence>
<evidence type="ECO:0000256" key="8">
    <source>
        <dbReference type="ARBA" id="ARBA00023209"/>
    </source>
</evidence>
<proteinExistence type="predicted"/>
<accession>A0A559KE47</accession>
<dbReference type="AlphaFoldDB" id="A0A559KE47"/>
<dbReference type="GO" id="GO:0016614">
    <property type="term" value="F:oxidoreductase activity, acting on CH-OH group of donors"/>
    <property type="evidence" value="ECO:0007669"/>
    <property type="project" value="InterPro"/>
</dbReference>
<comment type="caution">
    <text evidence="10">The sequence shown here is derived from an EMBL/GenBank/DDBJ whole genome shotgun (WGS) entry which is preliminary data.</text>
</comment>
<evidence type="ECO:0000256" key="9">
    <source>
        <dbReference type="ARBA" id="ARBA00023264"/>
    </source>
</evidence>
<dbReference type="Proteomes" id="UP000317036">
    <property type="component" value="Unassembled WGS sequence"/>
</dbReference>
<evidence type="ECO:0000256" key="4">
    <source>
        <dbReference type="ARBA" id="ARBA00022857"/>
    </source>
</evidence>
<evidence type="ECO:0000256" key="3">
    <source>
        <dbReference type="ARBA" id="ARBA00022723"/>
    </source>
</evidence>
<name>A0A559KE47_9BACL</name>
<keyword evidence="4" id="KW-0521">NADP</keyword>